<dbReference type="EMBL" id="UINC01152516">
    <property type="protein sequence ID" value="SVD46738.1"/>
    <property type="molecule type" value="Genomic_DNA"/>
</dbReference>
<evidence type="ECO:0000313" key="1">
    <source>
        <dbReference type="EMBL" id="SVD46738.1"/>
    </source>
</evidence>
<proteinExistence type="predicted"/>
<feature type="non-terminal residue" evidence="1">
    <location>
        <position position="52"/>
    </location>
</feature>
<gene>
    <name evidence="1" type="ORF">METZ01_LOCUS399592</name>
</gene>
<organism evidence="1">
    <name type="scientific">marine metagenome</name>
    <dbReference type="NCBI Taxonomy" id="408172"/>
    <lineage>
        <taxon>unclassified sequences</taxon>
        <taxon>metagenomes</taxon>
        <taxon>ecological metagenomes</taxon>
    </lineage>
</organism>
<protein>
    <submittedName>
        <fullName evidence="1">Uncharacterized protein</fullName>
    </submittedName>
</protein>
<reference evidence="1" key="1">
    <citation type="submission" date="2018-05" db="EMBL/GenBank/DDBJ databases">
        <authorList>
            <person name="Lanie J.A."/>
            <person name="Ng W.-L."/>
            <person name="Kazmierczak K.M."/>
            <person name="Andrzejewski T.M."/>
            <person name="Davidsen T.M."/>
            <person name="Wayne K.J."/>
            <person name="Tettelin H."/>
            <person name="Glass J.I."/>
            <person name="Rusch D."/>
            <person name="Podicherti R."/>
            <person name="Tsui H.-C.T."/>
            <person name="Winkler M.E."/>
        </authorList>
    </citation>
    <scope>NUCLEOTIDE SEQUENCE</scope>
</reference>
<dbReference type="AlphaFoldDB" id="A0A382VLF1"/>
<sequence>MSSELPRTVDDLNAVTENIRSAEGVRFENSSPTEPLVILRYFGPEANPDAPD</sequence>
<name>A0A382VLF1_9ZZZZ</name>
<accession>A0A382VLF1</accession>